<evidence type="ECO:0000313" key="3">
    <source>
        <dbReference type="EMBL" id="GJE59587.1"/>
    </source>
</evidence>
<dbReference type="InterPro" id="IPR020557">
    <property type="entry name" value="Fumarate_lyase_CS"/>
</dbReference>
<comment type="similarity">
    <text evidence="1">Belongs to the class-II fumarase/aspartase family.</text>
</comment>
<feature type="domain" description="Fumarate lyase N-terminal" evidence="2">
    <location>
        <begin position="19"/>
        <end position="292"/>
    </location>
</feature>
<reference evidence="3" key="2">
    <citation type="submission" date="2021-08" db="EMBL/GenBank/DDBJ databases">
        <authorList>
            <person name="Tani A."/>
            <person name="Ola A."/>
            <person name="Ogura Y."/>
            <person name="Katsura K."/>
            <person name="Hayashi T."/>
        </authorList>
    </citation>
    <scope>NUCLEOTIDE SEQUENCE</scope>
    <source>
        <strain evidence="3">DSM 23632</strain>
    </source>
</reference>
<organism evidence="3 4">
    <name type="scientific">Methylobacterium trifolii</name>
    <dbReference type="NCBI Taxonomy" id="1003092"/>
    <lineage>
        <taxon>Bacteria</taxon>
        <taxon>Pseudomonadati</taxon>
        <taxon>Pseudomonadota</taxon>
        <taxon>Alphaproteobacteria</taxon>
        <taxon>Hyphomicrobiales</taxon>
        <taxon>Methylobacteriaceae</taxon>
        <taxon>Methylobacterium</taxon>
    </lineage>
</organism>
<dbReference type="InterPro" id="IPR022761">
    <property type="entry name" value="Fumarate_lyase_N"/>
</dbReference>
<dbReference type="InterPro" id="IPR000362">
    <property type="entry name" value="Fumarate_lyase_fam"/>
</dbReference>
<name>A0ABQ4TZU8_9HYPH</name>
<dbReference type="Gene3D" id="1.20.200.10">
    <property type="entry name" value="Fumarase/aspartase (Central domain)"/>
    <property type="match status" value="1"/>
</dbReference>
<sequence length="464" mass="47212">MAFSSLDSALLGPLFATEPMRAVFADEARVAAMLRAEAALARAQGALGLVPAALPEALEALPPGTLDPAVLGQRTALSGVPVIPFVKAVQKALPPELEAAFHKGATTQDIADTGLVLQLREAFALVEAELPPIVAGLAALAARHRETPCVGRTYGQQAAPVSFGYKAAIWGLGIAEVAARAPQVRARMLTASLGGPVGTLAGLGAQAEAVAAGFADACGLGYDPVVWHTRRARVAETGAWLAQLMGSLAKFATDVVSLASTEVGEVAEPHVPGRGGSSAMPHKRNPVGATIILAAFTAAKGHAATLLDAMPAAHERPAGPWHAEWHALPQLFGLASGALREARTLAEGLGVDAARMRANLDITHGLLFADSCAARLSPRLGAATAHGLVEKAAGRMRDGGDSLRAVLEAMPETAGTDLASAFDLAPALAAAARVTDRALAEMGRLVPAAVPSPTSAAGYASPCP</sequence>
<dbReference type="PANTHER" id="PTHR43172">
    <property type="entry name" value="ADENYLOSUCCINATE LYASE"/>
    <property type="match status" value="1"/>
</dbReference>
<dbReference type="Pfam" id="PF00206">
    <property type="entry name" value="Lyase_1"/>
    <property type="match status" value="1"/>
</dbReference>
<evidence type="ECO:0000259" key="2">
    <source>
        <dbReference type="Pfam" id="PF00206"/>
    </source>
</evidence>
<dbReference type="PROSITE" id="PS00163">
    <property type="entry name" value="FUMARATE_LYASES"/>
    <property type="match status" value="1"/>
</dbReference>
<comment type="caution">
    <text evidence="3">The sequence shown here is derived from an EMBL/GenBank/DDBJ whole genome shotgun (WGS) entry which is preliminary data.</text>
</comment>
<dbReference type="InterPro" id="IPR008948">
    <property type="entry name" value="L-Aspartase-like"/>
</dbReference>
<reference evidence="3" key="1">
    <citation type="journal article" date="2021" name="Front. Microbiol.">
        <title>Comprehensive Comparative Genomics and Phenotyping of Methylobacterium Species.</title>
        <authorList>
            <person name="Alessa O."/>
            <person name="Ogura Y."/>
            <person name="Fujitani Y."/>
            <person name="Takami H."/>
            <person name="Hayashi T."/>
            <person name="Sahin N."/>
            <person name="Tani A."/>
        </authorList>
    </citation>
    <scope>NUCLEOTIDE SEQUENCE</scope>
    <source>
        <strain evidence="3">DSM 23632</strain>
    </source>
</reference>
<keyword evidence="4" id="KW-1185">Reference proteome</keyword>
<evidence type="ECO:0000313" key="4">
    <source>
        <dbReference type="Proteomes" id="UP001055057"/>
    </source>
</evidence>
<dbReference type="CDD" id="cd01597">
    <property type="entry name" value="pCLME"/>
    <property type="match status" value="1"/>
</dbReference>
<dbReference type="PRINTS" id="PR00145">
    <property type="entry name" value="ARGSUCLYASE"/>
</dbReference>
<dbReference type="PANTHER" id="PTHR43172:SF2">
    <property type="entry name" value="ADENYLOSUCCINATE LYASE C-TERMINAL DOMAIN-CONTAINING PROTEIN"/>
    <property type="match status" value="1"/>
</dbReference>
<dbReference type="Gene3D" id="1.10.40.30">
    <property type="entry name" value="Fumarase/aspartase (C-terminal domain)"/>
    <property type="match status" value="1"/>
</dbReference>
<dbReference type="EMBL" id="BPRB01000085">
    <property type="protein sequence ID" value="GJE59587.1"/>
    <property type="molecule type" value="Genomic_DNA"/>
</dbReference>
<proteinExistence type="inferred from homology"/>
<evidence type="ECO:0000256" key="1">
    <source>
        <dbReference type="ARBA" id="ARBA00034772"/>
    </source>
</evidence>
<accession>A0ABQ4TZU8</accession>
<dbReference type="Proteomes" id="UP001055057">
    <property type="component" value="Unassembled WGS sequence"/>
</dbReference>
<gene>
    <name evidence="3" type="primary">pcaB</name>
    <name evidence="3" type="ORF">MPOCJGCO_1683</name>
</gene>
<protein>
    <submittedName>
        <fullName evidence="3">3-carboxy-cis,cis-muconate cycloisomerase</fullName>
    </submittedName>
</protein>
<dbReference type="SUPFAM" id="SSF48557">
    <property type="entry name" value="L-aspartase-like"/>
    <property type="match status" value="1"/>
</dbReference>
<dbReference type="PRINTS" id="PR00149">
    <property type="entry name" value="FUMRATELYASE"/>
</dbReference>
<dbReference type="RefSeq" id="WP_238182160.1">
    <property type="nucleotide sequence ID" value="NZ_BPRB01000085.1"/>
</dbReference>